<sequence length="246" mass="27240">MRINEHTAVSTTKVLLVPYSAHHVPKYHEWMKDPDIQEATASEPLSLEEEYAMQRSWRADADKMTFIICLPASDHQLGTPAIRDAALDIPSMIGDVNLFISTAEDEEGASSQVVAELELMIAERSEHRKGYGRGALLAFLAYIIRHEMDVLREFNAGQDSAVGSPSQFDHLAVKIGQTNHGSIALFEGLGFRKTSEEPSYFGEYELRLSRAAVHALVTSNGSGTPSLDGYMEVEYLYRAGNVDMDT</sequence>
<keyword evidence="3" id="KW-0012">Acyltransferase</keyword>
<dbReference type="PANTHER" id="PTHR13256:SF16">
    <property type="entry name" value="ALPHA_BETA-TUBULIN-N-ACETYLTRANSFERASE 9"/>
    <property type="match status" value="1"/>
</dbReference>
<proteinExistence type="inferred from homology"/>
<dbReference type="GO" id="GO:0008080">
    <property type="term" value="F:N-acetyltransferase activity"/>
    <property type="evidence" value="ECO:0007669"/>
    <property type="project" value="InterPro"/>
</dbReference>
<gene>
    <name evidence="5" type="ORF">EDD36DRAFT_221604</name>
</gene>
<dbReference type="EMBL" id="MU404353">
    <property type="protein sequence ID" value="KAI1614281.1"/>
    <property type="molecule type" value="Genomic_DNA"/>
</dbReference>
<dbReference type="SUPFAM" id="SSF55729">
    <property type="entry name" value="Acyl-CoA N-acyltransferases (Nat)"/>
    <property type="match status" value="1"/>
</dbReference>
<dbReference type="InterPro" id="IPR016181">
    <property type="entry name" value="Acyl_CoA_acyltransferase"/>
</dbReference>
<name>A0AAN6DXZ9_9EURO</name>
<evidence type="ECO:0000256" key="1">
    <source>
        <dbReference type="ARBA" id="ARBA00009342"/>
    </source>
</evidence>
<evidence type="ECO:0000259" key="4">
    <source>
        <dbReference type="Pfam" id="PF13302"/>
    </source>
</evidence>
<accession>A0AAN6DXZ9</accession>
<dbReference type="Proteomes" id="UP001203852">
    <property type="component" value="Unassembled WGS sequence"/>
</dbReference>
<dbReference type="AlphaFoldDB" id="A0AAN6DXZ9"/>
<keyword evidence="6" id="KW-1185">Reference proteome</keyword>
<dbReference type="InterPro" id="IPR000182">
    <property type="entry name" value="GNAT_dom"/>
</dbReference>
<evidence type="ECO:0000313" key="5">
    <source>
        <dbReference type="EMBL" id="KAI1614281.1"/>
    </source>
</evidence>
<protein>
    <submittedName>
        <fullName evidence="5">DNA polymerase delta subunit 2</fullName>
    </submittedName>
</protein>
<evidence type="ECO:0000256" key="2">
    <source>
        <dbReference type="ARBA" id="ARBA00022679"/>
    </source>
</evidence>
<dbReference type="Gene3D" id="3.40.630.30">
    <property type="match status" value="1"/>
</dbReference>
<dbReference type="PANTHER" id="PTHR13256">
    <property type="entry name" value="N-ACETYLTRANSFERASE 9"/>
    <property type="match status" value="1"/>
</dbReference>
<keyword evidence="2" id="KW-0808">Transferase</keyword>
<comment type="similarity">
    <text evidence="1">Belongs to the acetyltransferase family. GNAT subfamily.</text>
</comment>
<dbReference type="Pfam" id="PF13302">
    <property type="entry name" value="Acetyltransf_3"/>
    <property type="match status" value="1"/>
</dbReference>
<evidence type="ECO:0000313" key="6">
    <source>
        <dbReference type="Proteomes" id="UP001203852"/>
    </source>
</evidence>
<comment type="caution">
    <text evidence="5">The sequence shown here is derived from an EMBL/GenBank/DDBJ whole genome shotgun (WGS) entry which is preliminary data.</text>
</comment>
<reference evidence="5" key="1">
    <citation type="journal article" date="2022" name="bioRxiv">
        <title>Deciphering the potential niche of two novel black yeast fungi from a biological soil crust based on their genomes, phenotypes, and melanin regulation.</title>
        <authorList>
            <consortium name="DOE Joint Genome Institute"/>
            <person name="Carr E.C."/>
            <person name="Barton Q."/>
            <person name="Grambo S."/>
            <person name="Sullivan M."/>
            <person name="Renfro C.M."/>
            <person name="Kuo A."/>
            <person name="Pangilinan J."/>
            <person name="Lipzen A."/>
            <person name="Keymanesh K."/>
            <person name="Savage E."/>
            <person name="Barry K."/>
            <person name="Grigoriev I.V."/>
            <person name="Riekhof W.R."/>
            <person name="Harris S.S."/>
        </authorList>
    </citation>
    <scope>NUCLEOTIDE SEQUENCE</scope>
    <source>
        <strain evidence="5">JF 03-4F</strain>
    </source>
</reference>
<dbReference type="InterPro" id="IPR039135">
    <property type="entry name" value="NAT9-like"/>
</dbReference>
<organism evidence="5 6">
    <name type="scientific">Exophiala viscosa</name>
    <dbReference type="NCBI Taxonomy" id="2486360"/>
    <lineage>
        <taxon>Eukaryota</taxon>
        <taxon>Fungi</taxon>
        <taxon>Dikarya</taxon>
        <taxon>Ascomycota</taxon>
        <taxon>Pezizomycotina</taxon>
        <taxon>Eurotiomycetes</taxon>
        <taxon>Chaetothyriomycetidae</taxon>
        <taxon>Chaetothyriales</taxon>
        <taxon>Herpotrichiellaceae</taxon>
        <taxon>Exophiala</taxon>
    </lineage>
</organism>
<feature type="domain" description="N-acetyltransferase" evidence="4">
    <location>
        <begin position="14"/>
        <end position="192"/>
    </location>
</feature>
<evidence type="ECO:0000256" key="3">
    <source>
        <dbReference type="ARBA" id="ARBA00023315"/>
    </source>
</evidence>